<sequence>MCGKSNNVTPRDYIYFSNAKEVISYIDSLEGKAIKPESKITPLLPSAKDFLEFIGYESNILVSLILSSHKQNEQMPFSRATIFKIPKFFNGLVSLSKKTQHKFISYFFEKIPGDIESKSIRLPKDFNGGAADGWLGLIDGIKNSKRGLGEFSVLIQFITERMNKEADLLTRVSNASISDEDRRSLYFDTLTKETLIQDEVIEAIRVLSENKEYQYSIYIKSLLVCSLKLDFYYSAIACLEVGLIRLIRIKSPELIQARPDWFVDGVIYNFIRKLRFNENYIYIENPFSLYLDWLAGSDGPLVSNSPISRAKLASFIPLENEEDTINGYTRDEKQKDLLKDWKKSNYPSHKKFYQFIINFSDDFSCDPTFLTDIGFVSIILDKLFLQLLDDLKVFRSVDSYKVMEESVLRYKEYRSYFENKYAGVEDFTR</sequence>
<organism evidence="1 2">
    <name type="scientific">Nitrincola iocasae</name>
    <dbReference type="NCBI Taxonomy" id="2614693"/>
    <lineage>
        <taxon>Bacteria</taxon>
        <taxon>Pseudomonadati</taxon>
        <taxon>Pseudomonadota</taxon>
        <taxon>Gammaproteobacteria</taxon>
        <taxon>Oceanospirillales</taxon>
        <taxon>Oceanospirillaceae</taxon>
        <taxon>Nitrincola</taxon>
    </lineage>
</organism>
<dbReference type="EMBL" id="CP044222">
    <property type="protein sequence ID" value="QEW05882.1"/>
    <property type="molecule type" value="Genomic_DNA"/>
</dbReference>
<name>A0A5J6LCE5_9GAMM</name>
<reference evidence="1 2" key="1">
    <citation type="submission" date="2019-09" db="EMBL/GenBank/DDBJ databases">
        <title>Nitrincola iocasae sp. nov., a bacterium isolated from the sediment collected at a cold seep field in South China Sea.</title>
        <authorList>
            <person name="Zhang H."/>
            <person name="Wang H."/>
            <person name="Li C."/>
        </authorList>
    </citation>
    <scope>NUCLEOTIDE SEQUENCE [LARGE SCALE GENOMIC DNA]</scope>
    <source>
        <strain evidence="1 2">KXZD1103</strain>
    </source>
</reference>
<proteinExistence type="predicted"/>
<accession>A0A5J6LCE5</accession>
<evidence type="ECO:0000313" key="2">
    <source>
        <dbReference type="Proteomes" id="UP000325606"/>
    </source>
</evidence>
<gene>
    <name evidence="1" type="ORF">F5I99_04920</name>
</gene>
<dbReference type="RefSeq" id="WP_151053921.1">
    <property type="nucleotide sequence ID" value="NZ_CP044222.1"/>
</dbReference>
<evidence type="ECO:0000313" key="1">
    <source>
        <dbReference type="EMBL" id="QEW05882.1"/>
    </source>
</evidence>
<keyword evidence="2" id="KW-1185">Reference proteome</keyword>
<dbReference type="Proteomes" id="UP000325606">
    <property type="component" value="Chromosome"/>
</dbReference>
<protein>
    <submittedName>
        <fullName evidence="1">Uncharacterized protein</fullName>
    </submittedName>
</protein>
<dbReference type="AlphaFoldDB" id="A0A5J6LCE5"/>
<dbReference type="KEGG" id="nik:F5I99_04920"/>